<name>A0A914QIZ1_9BILA</name>
<dbReference type="Proteomes" id="UP000887578">
    <property type="component" value="Unplaced"/>
</dbReference>
<protein>
    <submittedName>
        <fullName evidence="2">Uncharacterized protein</fullName>
    </submittedName>
</protein>
<reference evidence="2" key="1">
    <citation type="submission" date="2022-11" db="UniProtKB">
        <authorList>
            <consortium name="WormBaseParasite"/>
        </authorList>
    </citation>
    <scope>IDENTIFICATION</scope>
</reference>
<proteinExistence type="predicted"/>
<accession>A0A914QIZ1</accession>
<keyword evidence="1" id="KW-1185">Reference proteome</keyword>
<dbReference type="AlphaFoldDB" id="A0A914QIZ1"/>
<sequence>MSTLKRRYPWQRHCTLSPQLPQIPEEILNNLDPQYFIVLNNLLTSFSETKNKTQLKDLFDSFADKYLALPQLWIYRSRLDHPKNVIDRCLSQFYEVYFADNDKNLHAFDKCGPILWIESSDCSNFDIINLFKYQDRAKHLLDYPHERLEKIFDFYEAYGDKILTQKEYSKYKTTLKHQEKISAAATVENCFQCLVKIEDERTAIQNIEILIAKNPCNKWLWQSYMEYIKDRHPKAYLDILKKYIRFFISETSMIELYKKEKERIESMPEFSAMKSLSHFLLKKYEKNSSPKITQKMIKNASKNFIRQNFSLPMPIIRYMLTNGTVRQKNILYETSETIKHFSFIEGKIFANDVNLIPIEDVIEALPFADKIYLNSAAFTQNTFAKLAVLNRKEKFKYFEIGNVDCSFNFNDFENFVKKHFQPKAEIILRVEQKTTLELKRNVNQKLKVMLESWTSEETKPKITVL</sequence>
<evidence type="ECO:0000313" key="1">
    <source>
        <dbReference type="Proteomes" id="UP000887578"/>
    </source>
</evidence>
<dbReference type="WBParaSite" id="PDA_v2.g3448.t1">
    <property type="protein sequence ID" value="PDA_v2.g3448.t1"/>
    <property type="gene ID" value="PDA_v2.g3448"/>
</dbReference>
<organism evidence="1 2">
    <name type="scientific">Panagrolaimus davidi</name>
    <dbReference type="NCBI Taxonomy" id="227884"/>
    <lineage>
        <taxon>Eukaryota</taxon>
        <taxon>Metazoa</taxon>
        <taxon>Ecdysozoa</taxon>
        <taxon>Nematoda</taxon>
        <taxon>Chromadorea</taxon>
        <taxon>Rhabditida</taxon>
        <taxon>Tylenchina</taxon>
        <taxon>Panagrolaimomorpha</taxon>
        <taxon>Panagrolaimoidea</taxon>
        <taxon>Panagrolaimidae</taxon>
        <taxon>Panagrolaimus</taxon>
    </lineage>
</organism>
<evidence type="ECO:0000313" key="2">
    <source>
        <dbReference type="WBParaSite" id="PDA_v2.g3448.t1"/>
    </source>
</evidence>